<comment type="pathway">
    <text evidence="7">Phospholipid metabolism; phosphatidylglycerol biosynthesis; phosphatidylglycerol from CDP-diacylglycerol: step 1/2.</text>
</comment>
<dbReference type="GO" id="GO:0032049">
    <property type="term" value="P:cardiolipin biosynthetic process"/>
    <property type="evidence" value="ECO:0007669"/>
    <property type="project" value="InterPro"/>
</dbReference>
<comment type="subcellular location">
    <subcellularLocation>
        <location evidence="7">Mitochondrion</location>
    </subcellularLocation>
</comment>
<dbReference type="WBParaSite" id="MhA1_Contig1271.frz3.gene12">
    <property type="protein sequence ID" value="MhA1_Contig1271.frz3.gene12"/>
    <property type="gene ID" value="MhA1_Contig1271.frz3.gene12"/>
</dbReference>
<dbReference type="PANTHER" id="PTHR12586">
    <property type="entry name" value="CDP-DIACYLGLYCEROL--SERINE O-PHOSPHATIDYLTRANSFERASE"/>
    <property type="match status" value="1"/>
</dbReference>
<accession>A0A1I8B241</accession>
<evidence type="ECO:0000313" key="9">
    <source>
        <dbReference type="WBParaSite" id="MhA1_Contig1271.frz3.gene12"/>
    </source>
</evidence>
<keyword evidence="8" id="KW-1185">Reference proteome</keyword>
<sequence>MFSDLEYCIPVESTSVHFLKLPNEFYQEILKRISSSHKRIIFSALYLGTGHKEHEIVSRLQTACSENIELEVSFILDYFRGTRGEPNNSSTSILSPLLENKNARVSLFHTPEMRGLLKYLLPGRLSEVIGVQHMNANLSEQYFDNRQDRYLVVENCPKLADFFHSISTIISKYSMQLNKFGKLDFSGSSSIHPFTGSNEEIQKSIKNEIEELFGKYLINMDNLTNDTFIYPFLQMGFFKIEQEVQFLEKLFNREKDIKEITLITAYFNLCDEYADWMLQKRSFLINVVFGSPRTNGFYGGTGLSGYVPSLYLQNSLNFIHKSKEQGFEKSPFTFMEWDRDGWTFHAKGLWIDFLNSKKIGTVIGSSNYGFRSAHRDLEAQVLLVTENELLKQKIIEEEISDYLDFKGMIKFGNVCQYFKNFCWDLVWSKTDIDFSPNMNYRKDRSVNFKVTNFTTSLTNIANSCPLLEHIDFQWKNYVDEDEPLQKKQKLSLLDEPVQVRRFLDFRQLEALYSFKKLSSLSITIILEDSASNSIPFHQNLQTFKCTLAEETDESDEFFKNINENLNEGMLKTFRFVTRFNEDILFKWKCIKPYKLEKTPTIPLLKDVNFCQSIVLEEIFNDSFGSRNTKILFCPYKDSLFDYYPSSSTSFGNDEE</sequence>
<dbReference type="GO" id="GO:0005524">
    <property type="term" value="F:ATP binding"/>
    <property type="evidence" value="ECO:0007669"/>
    <property type="project" value="UniProtKB-KW"/>
</dbReference>
<evidence type="ECO:0000256" key="5">
    <source>
        <dbReference type="ARBA" id="ARBA00023209"/>
    </source>
</evidence>
<dbReference type="SUPFAM" id="SSF56024">
    <property type="entry name" value="Phospholipase D/nuclease"/>
    <property type="match status" value="1"/>
</dbReference>
<dbReference type="InterPro" id="IPR016270">
    <property type="entry name" value="PGS1"/>
</dbReference>
<keyword evidence="1 7" id="KW-0444">Lipid biosynthesis</keyword>
<keyword evidence="7" id="KW-0496">Mitochondrion</keyword>
<dbReference type="AlphaFoldDB" id="A0A1I8B241"/>
<dbReference type="PANTHER" id="PTHR12586:SF1">
    <property type="entry name" value="CDP-DIACYLGLYCEROL--GLYCEROL-3-PHOSPHATE 3-PHOSPHATIDYLTRANSFERASE, MITOCHONDRIAL"/>
    <property type="match status" value="1"/>
</dbReference>
<dbReference type="Gene3D" id="3.30.870.10">
    <property type="entry name" value="Endonuclease Chain A"/>
    <property type="match status" value="2"/>
</dbReference>
<name>A0A1I8B241_MELHA</name>
<keyword evidence="5 7" id="KW-0594">Phospholipid biosynthesis</keyword>
<evidence type="ECO:0000256" key="3">
    <source>
        <dbReference type="ARBA" id="ARBA00022737"/>
    </source>
</evidence>
<protein>
    <recommendedName>
        <fullName evidence="7">CDP-diacylglycerol--glycerol-3-phosphate 3-phosphatidyltransferase</fullName>
        <ecNumber evidence="7">2.7.8.5</ecNumber>
    </recommendedName>
</protein>
<dbReference type="GO" id="GO:0008444">
    <property type="term" value="F:CDP-diacylglycerol-glycerol-3-phosphate 3-phosphatidyltransferase activity"/>
    <property type="evidence" value="ECO:0007669"/>
    <property type="project" value="UniProtKB-EC"/>
</dbReference>
<evidence type="ECO:0000256" key="2">
    <source>
        <dbReference type="ARBA" id="ARBA00022679"/>
    </source>
</evidence>
<comment type="similarity">
    <text evidence="7">Belongs to the CDP-alcohol phosphatidyltransferase class-II family.</text>
</comment>
<evidence type="ECO:0000256" key="4">
    <source>
        <dbReference type="ARBA" id="ARBA00023098"/>
    </source>
</evidence>
<keyword evidence="6 7" id="KW-1208">Phospholipid metabolism</keyword>
<comment type="function">
    <text evidence="7">Functions in the biosynthesis of the anionic phospholipids phosphatidylglycerol and cardiolipin.</text>
</comment>
<keyword evidence="2 7" id="KW-0808">Transferase</keyword>
<evidence type="ECO:0000256" key="1">
    <source>
        <dbReference type="ARBA" id="ARBA00022516"/>
    </source>
</evidence>
<keyword evidence="7" id="KW-0547">Nucleotide-binding</keyword>
<dbReference type="Proteomes" id="UP000095281">
    <property type="component" value="Unplaced"/>
</dbReference>
<evidence type="ECO:0000256" key="6">
    <source>
        <dbReference type="ARBA" id="ARBA00023264"/>
    </source>
</evidence>
<dbReference type="EC" id="2.7.8.5" evidence="7"/>
<organism evidence="8 9">
    <name type="scientific">Meloidogyne hapla</name>
    <name type="common">Root-knot nematode worm</name>
    <dbReference type="NCBI Taxonomy" id="6305"/>
    <lineage>
        <taxon>Eukaryota</taxon>
        <taxon>Metazoa</taxon>
        <taxon>Ecdysozoa</taxon>
        <taxon>Nematoda</taxon>
        <taxon>Chromadorea</taxon>
        <taxon>Rhabditida</taxon>
        <taxon>Tylenchina</taxon>
        <taxon>Tylenchomorpha</taxon>
        <taxon>Tylenchoidea</taxon>
        <taxon>Meloidogynidae</taxon>
        <taxon>Meloidogyninae</taxon>
        <taxon>Meloidogyne</taxon>
    </lineage>
</organism>
<reference evidence="9" key="1">
    <citation type="submission" date="2016-11" db="UniProtKB">
        <authorList>
            <consortium name="WormBaseParasite"/>
        </authorList>
    </citation>
    <scope>IDENTIFICATION</scope>
</reference>
<dbReference type="GO" id="GO:0005739">
    <property type="term" value="C:mitochondrion"/>
    <property type="evidence" value="ECO:0007669"/>
    <property type="project" value="UniProtKB-SubCell"/>
</dbReference>
<dbReference type="UniPathway" id="UPA00084">
    <property type="reaction ID" value="UER00503"/>
</dbReference>
<evidence type="ECO:0000313" key="8">
    <source>
        <dbReference type="Proteomes" id="UP000095281"/>
    </source>
</evidence>
<comment type="catalytic activity">
    <reaction evidence="7">
        <text>a CDP-1,2-diacyl-sn-glycerol + sn-glycerol 3-phosphate = a 1,2-diacyl-sn-glycero-3-phospho-(1'-sn-glycero-3'-phosphate) + CMP + H(+)</text>
        <dbReference type="Rhea" id="RHEA:12593"/>
        <dbReference type="ChEBI" id="CHEBI:15378"/>
        <dbReference type="ChEBI" id="CHEBI:57597"/>
        <dbReference type="ChEBI" id="CHEBI:58332"/>
        <dbReference type="ChEBI" id="CHEBI:60110"/>
        <dbReference type="ChEBI" id="CHEBI:60377"/>
        <dbReference type="EC" id="2.7.8.5"/>
    </reaction>
</comment>
<keyword evidence="4 7" id="KW-0443">Lipid metabolism</keyword>
<proteinExistence type="inferred from homology"/>
<keyword evidence="3" id="KW-0677">Repeat</keyword>
<dbReference type="CDD" id="cd09137">
    <property type="entry name" value="PLDc_PGS1_euk_2"/>
    <property type="match status" value="1"/>
</dbReference>
<dbReference type="CDD" id="cd09135">
    <property type="entry name" value="PLDc_PGS1_euk_1"/>
    <property type="match status" value="1"/>
</dbReference>
<evidence type="ECO:0000256" key="7">
    <source>
        <dbReference type="RuleBase" id="RU365024"/>
    </source>
</evidence>
<keyword evidence="7" id="KW-0067">ATP-binding</keyword>